<reference evidence="2 3" key="1">
    <citation type="journal article" date="2019" name="Nat. Ecol. Evol.">
        <title>Megaphylogeny resolves global patterns of mushroom evolution.</title>
        <authorList>
            <person name="Varga T."/>
            <person name="Krizsan K."/>
            <person name="Foldi C."/>
            <person name="Dima B."/>
            <person name="Sanchez-Garcia M."/>
            <person name="Sanchez-Ramirez S."/>
            <person name="Szollosi G.J."/>
            <person name="Szarkandi J.G."/>
            <person name="Papp V."/>
            <person name="Albert L."/>
            <person name="Andreopoulos W."/>
            <person name="Angelini C."/>
            <person name="Antonin V."/>
            <person name="Barry K.W."/>
            <person name="Bougher N.L."/>
            <person name="Buchanan P."/>
            <person name="Buyck B."/>
            <person name="Bense V."/>
            <person name="Catcheside P."/>
            <person name="Chovatia M."/>
            <person name="Cooper J."/>
            <person name="Damon W."/>
            <person name="Desjardin D."/>
            <person name="Finy P."/>
            <person name="Geml J."/>
            <person name="Haridas S."/>
            <person name="Hughes K."/>
            <person name="Justo A."/>
            <person name="Karasinski D."/>
            <person name="Kautmanova I."/>
            <person name="Kiss B."/>
            <person name="Kocsube S."/>
            <person name="Kotiranta H."/>
            <person name="LaButti K.M."/>
            <person name="Lechner B.E."/>
            <person name="Liimatainen K."/>
            <person name="Lipzen A."/>
            <person name="Lukacs Z."/>
            <person name="Mihaltcheva S."/>
            <person name="Morgado L.N."/>
            <person name="Niskanen T."/>
            <person name="Noordeloos M.E."/>
            <person name="Ohm R.A."/>
            <person name="Ortiz-Santana B."/>
            <person name="Ovrebo C."/>
            <person name="Racz N."/>
            <person name="Riley R."/>
            <person name="Savchenko A."/>
            <person name="Shiryaev A."/>
            <person name="Soop K."/>
            <person name="Spirin V."/>
            <person name="Szebenyi C."/>
            <person name="Tomsovsky M."/>
            <person name="Tulloss R.E."/>
            <person name="Uehling J."/>
            <person name="Grigoriev I.V."/>
            <person name="Vagvolgyi C."/>
            <person name="Papp T."/>
            <person name="Martin F.M."/>
            <person name="Miettinen O."/>
            <person name="Hibbett D.S."/>
            <person name="Nagy L.G."/>
        </authorList>
    </citation>
    <scope>NUCLEOTIDE SEQUENCE [LARGE SCALE GENOMIC DNA]</scope>
    <source>
        <strain evidence="2 3">FP101781</strain>
    </source>
</reference>
<gene>
    <name evidence="2" type="ORF">FA13DRAFT_1736219</name>
</gene>
<sequence length="99" mass="10329">MGSYCLGISIPVRCAGCCSIAGLMFPVSSIPPPRCIIGLGSPAPVVIPQLLKQSAIASHNDSQHAQSQQQEQSQPPQSIPSHIIKRRRSVVGEVMGGAA</sequence>
<feature type="compositionally biased region" description="Low complexity" evidence="1">
    <location>
        <begin position="58"/>
        <end position="82"/>
    </location>
</feature>
<organism evidence="2 3">
    <name type="scientific">Coprinellus micaceus</name>
    <name type="common">Glistening ink-cap mushroom</name>
    <name type="synonym">Coprinus micaceus</name>
    <dbReference type="NCBI Taxonomy" id="71717"/>
    <lineage>
        <taxon>Eukaryota</taxon>
        <taxon>Fungi</taxon>
        <taxon>Dikarya</taxon>
        <taxon>Basidiomycota</taxon>
        <taxon>Agaricomycotina</taxon>
        <taxon>Agaricomycetes</taxon>
        <taxon>Agaricomycetidae</taxon>
        <taxon>Agaricales</taxon>
        <taxon>Agaricineae</taxon>
        <taxon>Psathyrellaceae</taxon>
        <taxon>Coprinellus</taxon>
    </lineage>
</organism>
<dbReference type="EMBL" id="QPFP01000037">
    <property type="protein sequence ID" value="TEB27755.1"/>
    <property type="molecule type" value="Genomic_DNA"/>
</dbReference>
<feature type="region of interest" description="Disordered" evidence="1">
    <location>
        <begin position="56"/>
        <end position="83"/>
    </location>
</feature>
<proteinExistence type="predicted"/>
<name>A0A4Y7T0T2_COPMI</name>
<dbReference type="Proteomes" id="UP000298030">
    <property type="component" value="Unassembled WGS sequence"/>
</dbReference>
<evidence type="ECO:0000256" key="1">
    <source>
        <dbReference type="SAM" id="MobiDB-lite"/>
    </source>
</evidence>
<evidence type="ECO:0000313" key="2">
    <source>
        <dbReference type="EMBL" id="TEB27755.1"/>
    </source>
</evidence>
<protein>
    <submittedName>
        <fullName evidence="2">Uncharacterized protein</fullName>
    </submittedName>
</protein>
<dbReference type="AlphaFoldDB" id="A0A4Y7T0T2"/>
<comment type="caution">
    <text evidence="2">The sequence shown here is derived from an EMBL/GenBank/DDBJ whole genome shotgun (WGS) entry which is preliminary data.</text>
</comment>
<accession>A0A4Y7T0T2</accession>
<keyword evidence="3" id="KW-1185">Reference proteome</keyword>
<evidence type="ECO:0000313" key="3">
    <source>
        <dbReference type="Proteomes" id="UP000298030"/>
    </source>
</evidence>